<dbReference type="Proteomes" id="UP001148737">
    <property type="component" value="Unassembled WGS sequence"/>
</dbReference>
<reference evidence="1" key="1">
    <citation type="submission" date="2022-07" db="EMBL/GenBank/DDBJ databases">
        <title>Genome Sequence of Lecanicillium saksenae.</title>
        <authorList>
            <person name="Buettner E."/>
        </authorList>
    </citation>
    <scope>NUCLEOTIDE SEQUENCE</scope>
    <source>
        <strain evidence="1">VT-O1</strain>
    </source>
</reference>
<accession>A0ACC1QSU3</accession>
<organism evidence="1 2">
    <name type="scientific">Lecanicillium saksenae</name>
    <dbReference type="NCBI Taxonomy" id="468837"/>
    <lineage>
        <taxon>Eukaryota</taxon>
        <taxon>Fungi</taxon>
        <taxon>Dikarya</taxon>
        <taxon>Ascomycota</taxon>
        <taxon>Pezizomycotina</taxon>
        <taxon>Sordariomycetes</taxon>
        <taxon>Hypocreomycetidae</taxon>
        <taxon>Hypocreales</taxon>
        <taxon>Cordycipitaceae</taxon>
        <taxon>Lecanicillium</taxon>
    </lineage>
</organism>
<protein>
    <submittedName>
        <fullName evidence="1">Uncharacterized protein</fullName>
    </submittedName>
</protein>
<keyword evidence="2" id="KW-1185">Reference proteome</keyword>
<name>A0ACC1QSU3_9HYPO</name>
<evidence type="ECO:0000313" key="1">
    <source>
        <dbReference type="EMBL" id="KAJ3489556.1"/>
    </source>
</evidence>
<evidence type="ECO:0000313" key="2">
    <source>
        <dbReference type="Proteomes" id="UP001148737"/>
    </source>
</evidence>
<gene>
    <name evidence="1" type="ORF">NLG97_g5973</name>
</gene>
<comment type="caution">
    <text evidence="1">The sequence shown here is derived from an EMBL/GenBank/DDBJ whole genome shotgun (WGS) entry which is preliminary data.</text>
</comment>
<dbReference type="EMBL" id="JANAKD010000733">
    <property type="protein sequence ID" value="KAJ3489556.1"/>
    <property type="molecule type" value="Genomic_DNA"/>
</dbReference>
<proteinExistence type="predicted"/>
<sequence length="348" mass="39481">MRKDLIRMVQQEKERRKQASKGRRSSSKKSSTKARNYTMAPISEADEQPKQYERMPIAHTPARVPRKVYLLALRESTSQPQIVDIGYTLSDRTSLSALCLVLFSLLRQRKRAATLFEMTTLSRMRNLHTQGCHRELFGRLPATQAEGYRVRHLAWRVPAKPKSRALVVFACGTGSCRNPKMAMGDTEASSPPGRPASNDERGHLPKVRPWATITFRFSLAHVNGGSLRRAAFHPTPYPSRTRFVPLGRTVRHFASAGADSHTHFILSLLVYLLSTLTDITFYYSHMFAFMDTHLLAYTFSSLALLAGFSASERALLDFFSYLIIIEQYSTLWIVSTIRDTLPLFLVTH</sequence>